<gene>
    <name evidence="3" type="ORF">CKQ54_10350</name>
</gene>
<dbReference type="Pfam" id="PF04069">
    <property type="entry name" value="OpuAC"/>
    <property type="match status" value="1"/>
</dbReference>
<dbReference type="RefSeq" id="WP_120160508.1">
    <property type="nucleotide sequence ID" value="NZ_NSDJ01000001.1"/>
</dbReference>
<comment type="caution">
    <text evidence="3">The sequence shown here is derived from an EMBL/GenBank/DDBJ whole genome shotgun (WGS) entry which is preliminary data.</text>
</comment>
<protein>
    <submittedName>
        <fullName evidence="3">ABC transporter substrate-binding protein</fullName>
    </submittedName>
</protein>
<keyword evidence="1" id="KW-0732">Signal</keyword>
<evidence type="ECO:0000313" key="4">
    <source>
        <dbReference type="Proteomes" id="UP000284853"/>
    </source>
</evidence>
<feature type="signal peptide" evidence="1">
    <location>
        <begin position="1"/>
        <end position="28"/>
    </location>
</feature>
<dbReference type="Proteomes" id="UP000284853">
    <property type="component" value="Unassembled WGS sequence"/>
</dbReference>
<feature type="chain" id="PRO_5046602736" evidence="1">
    <location>
        <begin position="29"/>
        <end position="312"/>
    </location>
</feature>
<sequence>MTVTTGRVRGFSVAALALVSAISFSAQAADDAVRVGSKIDTEGSLLGNIIIQVLEANGIHTTNKLQLGTTKVVRGAITAGEIDIYPEYTGNGAFFFSDDKDPAWKNAQAGFDKVKKLDYDQNKIVWLDPSPANNTWTIAVRQDVASAHNLKSLGDLGKYISSGGEFKLAASAEFIERPDALPAFENAYGFKLNQAQLLSLAGGDTAVTIKAAAEKTSGVNAAMAYGTDGPVAALGLQTLEDPKGVQPIYAPAPVIREAALKAHPNIPDLLKPVFASLDTKTLQGLNAKIAVDGQDAKKVAAKYLQEKGFVKK</sequence>
<organism evidence="3 4">
    <name type="scientific">Rahnella variigena</name>
    <dbReference type="NCBI Taxonomy" id="574964"/>
    <lineage>
        <taxon>Bacteria</taxon>
        <taxon>Pseudomonadati</taxon>
        <taxon>Pseudomonadota</taxon>
        <taxon>Gammaproteobacteria</taxon>
        <taxon>Enterobacterales</taxon>
        <taxon>Yersiniaceae</taxon>
        <taxon>Rahnella</taxon>
    </lineage>
</organism>
<evidence type="ECO:0000259" key="2">
    <source>
        <dbReference type="Pfam" id="PF04069"/>
    </source>
</evidence>
<proteinExistence type="predicted"/>
<dbReference type="Gene3D" id="3.40.190.120">
    <property type="entry name" value="Osmoprotection protein (prox), domain 2"/>
    <property type="match status" value="1"/>
</dbReference>
<keyword evidence="4" id="KW-1185">Reference proteome</keyword>
<reference evidence="3 4" key="1">
    <citation type="submission" date="2017-08" db="EMBL/GenBank/DDBJ databases">
        <title>Comparative genomics of bacteria isolated from necrotic lesions of AOD affected trees.</title>
        <authorList>
            <person name="Doonan J."/>
            <person name="Denman S."/>
            <person name="Mcdonald J.E."/>
        </authorList>
    </citation>
    <scope>NUCLEOTIDE SEQUENCE [LARGE SCALE GENOMIC DNA]</scope>
    <source>
        <strain evidence="3 4">CIP 105588</strain>
    </source>
</reference>
<name>A0ABX9PUL5_9GAMM</name>
<dbReference type="InterPro" id="IPR007210">
    <property type="entry name" value="ABC_Gly_betaine_transp_sub-bd"/>
</dbReference>
<dbReference type="SUPFAM" id="SSF53850">
    <property type="entry name" value="Periplasmic binding protein-like II"/>
    <property type="match status" value="1"/>
</dbReference>
<feature type="domain" description="ABC-type glycine betaine transport system substrate-binding" evidence="2">
    <location>
        <begin position="32"/>
        <end position="306"/>
    </location>
</feature>
<dbReference type="CDD" id="cd13616">
    <property type="entry name" value="PBP2_OsmF"/>
    <property type="match status" value="1"/>
</dbReference>
<dbReference type="GeneID" id="302709205"/>
<evidence type="ECO:0000256" key="1">
    <source>
        <dbReference type="SAM" id="SignalP"/>
    </source>
</evidence>
<dbReference type="EMBL" id="NSDJ01000001">
    <property type="protein sequence ID" value="RKF68738.1"/>
    <property type="molecule type" value="Genomic_DNA"/>
</dbReference>
<evidence type="ECO:0000313" key="3">
    <source>
        <dbReference type="EMBL" id="RKF68738.1"/>
    </source>
</evidence>
<dbReference type="Gene3D" id="3.40.190.10">
    <property type="entry name" value="Periplasmic binding protein-like II"/>
    <property type="match status" value="1"/>
</dbReference>
<accession>A0ABX9PUL5</accession>